<reference evidence="2" key="2">
    <citation type="submission" date="2016-02" db="EMBL/GenBank/DDBJ databases">
        <title>Draft genome sequence of five rapidly growing Mycobacterium species.</title>
        <authorList>
            <person name="Katahira K."/>
            <person name="Gotou Y."/>
            <person name="Iida K."/>
            <person name="Ogura Y."/>
            <person name="Hayashi T."/>
        </authorList>
    </citation>
    <scope>NUCLEOTIDE SEQUENCE [LARGE SCALE GENOMIC DNA]</scope>
    <source>
        <strain evidence="2">JCM6368</strain>
    </source>
</reference>
<comment type="caution">
    <text evidence="1">The sequence shown here is derived from an EMBL/GenBank/DDBJ whole genome shotgun (WGS) entry which is preliminary data.</text>
</comment>
<accession>A0A100WX92</accession>
<proteinExistence type="predicted"/>
<protein>
    <submittedName>
        <fullName evidence="1">Uncharacterized protein</fullName>
    </submittedName>
</protein>
<organism evidence="1 2">
    <name type="scientific">Mycolicibacterium fortuitum subsp. acetamidolyticum</name>
    <dbReference type="NCBI Taxonomy" id="144550"/>
    <lineage>
        <taxon>Bacteria</taxon>
        <taxon>Bacillati</taxon>
        <taxon>Actinomycetota</taxon>
        <taxon>Actinomycetes</taxon>
        <taxon>Mycobacteriales</taxon>
        <taxon>Mycobacteriaceae</taxon>
        <taxon>Mycolicibacterium</taxon>
    </lineage>
</organism>
<name>A0A100WX92_MYCFO</name>
<evidence type="ECO:0000313" key="2">
    <source>
        <dbReference type="Proteomes" id="UP000069705"/>
    </source>
</evidence>
<reference evidence="1 2" key="1">
    <citation type="journal article" date="2016" name="Genome Announc.">
        <title>Draft Genome Sequences of Five Rapidly Growing Mycobacterium Species, M. thermoresistibile, M. fortuitum subsp. acetamidolyticum, M. canariasense, M. brisbanense, and M. novocastrense.</title>
        <authorList>
            <person name="Katahira K."/>
            <person name="Ogura Y."/>
            <person name="Gotoh Y."/>
            <person name="Hayashi T."/>
        </authorList>
    </citation>
    <scope>NUCLEOTIDE SEQUENCE [LARGE SCALE GENOMIC DNA]</scope>
    <source>
        <strain evidence="1 2">JCM6368</strain>
    </source>
</reference>
<evidence type="ECO:0000313" key="1">
    <source>
        <dbReference type="EMBL" id="GAT06043.1"/>
    </source>
</evidence>
<dbReference type="Proteomes" id="UP000069705">
    <property type="component" value="Unassembled WGS sequence"/>
</dbReference>
<dbReference type="AlphaFoldDB" id="A0A100WX92"/>
<dbReference type="EMBL" id="BCSZ01000065">
    <property type="protein sequence ID" value="GAT06043.1"/>
    <property type="molecule type" value="Genomic_DNA"/>
</dbReference>
<sequence>MANANDVSMVNTATTAAAASAEATATLVRNDAERMKLKIRTYCEFPT</sequence>
<gene>
    <name evidence="1" type="ORF">RMCFA_6154</name>
</gene>